<keyword evidence="1" id="KW-0645">Protease</keyword>
<dbReference type="EC" id="3.4.24.-" evidence="1"/>
<organism evidence="3 4">
    <name type="scientific">Massariosphaeria phaeospora</name>
    <dbReference type="NCBI Taxonomy" id="100035"/>
    <lineage>
        <taxon>Eukaryota</taxon>
        <taxon>Fungi</taxon>
        <taxon>Dikarya</taxon>
        <taxon>Ascomycota</taxon>
        <taxon>Pezizomycotina</taxon>
        <taxon>Dothideomycetes</taxon>
        <taxon>Pleosporomycetidae</taxon>
        <taxon>Pleosporales</taxon>
        <taxon>Pleosporales incertae sedis</taxon>
        <taxon>Massariosphaeria</taxon>
    </lineage>
</organism>
<dbReference type="GO" id="GO:0004222">
    <property type="term" value="F:metalloendopeptidase activity"/>
    <property type="evidence" value="ECO:0007669"/>
    <property type="project" value="UniProtKB-UniRule"/>
</dbReference>
<dbReference type="Pfam" id="PF01400">
    <property type="entry name" value="Astacin"/>
    <property type="match status" value="1"/>
</dbReference>
<dbReference type="Proteomes" id="UP000481861">
    <property type="component" value="Unassembled WGS sequence"/>
</dbReference>
<keyword evidence="4" id="KW-1185">Reference proteome</keyword>
<keyword evidence="1" id="KW-0862">Zinc</keyword>
<keyword evidence="1" id="KW-0378">Hydrolase</keyword>
<gene>
    <name evidence="3" type="ORF">BDV95DRAFT_256423</name>
</gene>
<accession>A0A7C8HYP3</accession>
<dbReference type="OrthoDB" id="291007at2759"/>
<comment type="cofactor">
    <cofactor evidence="1">
        <name>Zn(2+)</name>
        <dbReference type="ChEBI" id="CHEBI:29105"/>
    </cofactor>
    <text evidence="1">Binds 1 zinc ion per subunit.</text>
</comment>
<protein>
    <recommendedName>
        <fullName evidence="1">Metalloendopeptidase</fullName>
        <ecNumber evidence="1">3.4.24.-</ecNumber>
    </recommendedName>
</protein>
<evidence type="ECO:0000259" key="2">
    <source>
        <dbReference type="Pfam" id="PF01400"/>
    </source>
</evidence>
<proteinExistence type="predicted"/>
<dbReference type="InterPro" id="IPR024079">
    <property type="entry name" value="MetalloPept_cat_dom_sf"/>
</dbReference>
<evidence type="ECO:0000256" key="1">
    <source>
        <dbReference type="RuleBase" id="RU361183"/>
    </source>
</evidence>
<dbReference type="Gene3D" id="3.40.390.10">
    <property type="entry name" value="Collagenase (Catalytic Domain)"/>
    <property type="match status" value="1"/>
</dbReference>
<keyword evidence="1" id="KW-0479">Metal-binding</keyword>
<evidence type="ECO:0000313" key="3">
    <source>
        <dbReference type="EMBL" id="KAF2865297.1"/>
    </source>
</evidence>
<dbReference type="PRINTS" id="PR00480">
    <property type="entry name" value="ASTACIN"/>
</dbReference>
<dbReference type="AlphaFoldDB" id="A0A7C8HYP3"/>
<dbReference type="EMBL" id="JAADJZ010000034">
    <property type="protein sequence ID" value="KAF2865297.1"/>
    <property type="molecule type" value="Genomic_DNA"/>
</dbReference>
<reference evidence="3 4" key="1">
    <citation type="submission" date="2020-01" db="EMBL/GenBank/DDBJ databases">
        <authorList>
            <consortium name="DOE Joint Genome Institute"/>
            <person name="Haridas S."/>
            <person name="Albert R."/>
            <person name="Binder M."/>
            <person name="Bloem J."/>
            <person name="Labutti K."/>
            <person name="Salamov A."/>
            <person name="Andreopoulos B."/>
            <person name="Baker S.E."/>
            <person name="Barry K."/>
            <person name="Bills G."/>
            <person name="Bluhm B.H."/>
            <person name="Cannon C."/>
            <person name="Castanera R."/>
            <person name="Culley D.E."/>
            <person name="Daum C."/>
            <person name="Ezra D."/>
            <person name="Gonzalez J.B."/>
            <person name="Henrissat B."/>
            <person name="Kuo A."/>
            <person name="Liang C."/>
            <person name="Lipzen A."/>
            <person name="Lutzoni F."/>
            <person name="Magnuson J."/>
            <person name="Mondo S."/>
            <person name="Nolan M."/>
            <person name="Ohm R."/>
            <person name="Pangilinan J."/>
            <person name="Park H.-J.H."/>
            <person name="Ramirez L."/>
            <person name="Alfaro M."/>
            <person name="Sun H."/>
            <person name="Tritt A."/>
            <person name="Yoshinaga Y."/>
            <person name="Zwiers L.-H.L."/>
            <person name="Turgeon B.G."/>
            <person name="Goodwin S.B."/>
            <person name="Spatafora J.W."/>
            <person name="Crous P.W."/>
            <person name="Grigoriev I.V."/>
        </authorList>
    </citation>
    <scope>NUCLEOTIDE SEQUENCE [LARGE SCALE GENOMIC DNA]</scope>
    <source>
        <strain evidence="3 4">CBS 611.86</strain>
    </source>
</reference>
<feature type="domain" description="Peptidase M12A" evidence="2">
    <location>
        <begin position="143"/>
        <end position="178"/>
    </location>
</feature>
<comment type="caution">
    <text evidence="3">The sequence shown here is derived from an EMBL/GenBank/DDBJ whole genome shotgun (WGS) entry which is preliminary data.</text>
</comment>
<dbReference type="GO" id="GO:0006508">
    <property type="term" value="P:proteolysis"/>
    <property type="evidence" value="ECO:0007669"/>
    <property type="project" value="UniProtKB-KW"/>
</dbReference>
<dbReference type="GO" id="GO:0046872">
    <property type="term" value="F:metal ion binding"/>
    <property type="evidence" value="ECO:0007669"/>
    <property type="project" value="UniProtKB-KW"/>
</dbReference>
<evidence type="ECO:0000313" key="4">
    <source>
        <dbReference type="Proteomes" id="UP000481861"/>
    </source>
</evidence>
<dbReference type="InterPro" id="IPR001506">
    <property type="entry name" value="Peptidase_M12A"/>
</dbReference>
<sequence length="323" mass="37201">MSTPGTGYADQLFWKKALPWPLDDDDTGYCTVKYCYDNQDTKNGLNSAWNLAHWIWLKALGGPASKETNHCLRFKEIEVDQKKHPGATNFCLTNDKRWNKAVPGDTLRVSHDKHNRVNRATVGYSKETSAGRNWVVLDTIPWMQASIFVHEIGYILGMIHEHQRVDRDEYIRFRCDKLAGYDNAHARCMQEEHCRIDLMCDNFEMAYSIDFIDALQYVRGGNGGSHDADADLDFESIMIYASDDWAPNEDCAQDKDLSNCPLAKREPGVEQYSWIDDTVWPSKGDVDFVRIWYQWTPDFGNAERDAYLGSRENANLTVPTWLY</sequence>
<name>A0A7C8HYP3_9PLEO</name>
<keyword evidence="1" id="KW-0482">Metalloprotease</keyword>
<dbReference type="SUPFAM" id="SSF55486">
    <property type="entry name" value="Metalloproteases ('zincins'), catalytic domain"/>
    <property type="match status" value="1"/>
</dbReference>